<name>A0A4V2FQC8_PSEST</name>
<accession>A0A4V2FQC8</accession>
<evidence type="ECO:0000256" key="1">
    <source>
        <dbReference type="SAM" id="MobiDB-lite"/>
    </source>
</evidence>
<dbReference type="AlphaFoldDB" id="A0A4V2FQC8"/>
<feature type="region of interest" description="Disordered" evidence="1">
    <location>
        <begin position="56"/>
        <end position="109"/>
    </location>
</feature>
<dbReference type="Proteomes" id="UP000291591">
    <property type="component" value="Unassembled WGS sequence"/>
</dbReference>
<proteinExistence type="predicted"/>
<gene>
    <name evidence="2" type="ORF">EV383_1128</name>
</gene>
<sequence>MSYVHGHWRETGWVRGHFRHPLRSGPGQVVFPVVSPVRIDLGRYAEISCPWPRPPEGAGVAIPAPRAPAPRTSEEGPGAAGERRQASSISAITASTAAWSSSRRQNMPK</sequence>
<organism evidence="2 3">
    <name type="scientific">Pseudonocardia sediminis</name>
    <dbReference type="NCBI Taxonomy" id="1397368"/>
    <lineage>
        <taxon>Bacteria</taxon>
        <taxon>Bacillati</taxon>
        <taxon>Actinomycetota</taxon>
        <taxon>Actinomycetes</taxon>
        <taxon>Pseudonocardiales</taxon>
        <taxon>Pseudonocardiaceae</taxon>
        <taxon>Pseudonocardia</taxon>
    </lineage>
</organism>
<feature type="compositionally biased region" description="Low complexity" evidence="1">
    <location>
        <begin position="86"/>
        <end position="102"/>
    </location>
</feature>
<reference evidence="2 3" key="1">
    <citation type="submission" date="2019-02" db="EMBL/GenBank/DDBJ databases">
        <title>Sequencing the genomes of 1000 actinobacteria strains.</title>
        <authorList>
            <person name="Klenk H.-P."/>
        </authorList>
    </citation>
    <scope>NUCLEOTIDE SEQUENCE [LARGE SCALE GENOMIC DNA]</scope>
    <source>
        <strain evidence="2 3">DSM 45779</strain>
    </source>
</reference>
<dbReference type="EMBL" id="SHKL01000001">
    <property type="protein sequence ID" value="RZT84290.1"/>
    <property type="molecule type" value="Genomic_DNA"/>
</dbReference>
<comment type="caution">
    <text evidence="2">The sequence shown here is derived from an EMBL/GenBank/DDBJ whole genome shotgun (WGS) entry which is preliminary data.</text>
</comment>
<protein>
    <submittedName>
        <fullName evidence="2">Uncharacterized protein</fullName>
    </submittedName>
</protein>
<evidence type="ECO:0000313" key="3">
    <source>
        <dbReference type="Proteomes" id="UP000291591"/>
    </source>
</evidence>
<evidence type="ECO:0000313" key="2">
    <source>
        <dbReference type="EMBL" id="RZT84290.1"/>
    </source>
</evidence>
<keyword evidence="3" id="KW-1185">Reference proteome</keyword>